<feature type="region of interest" description="Disordered" evidence="1">
    <location>
        <begin position="1"/>
        <end position="22"/>
    </location>
</feature>
<protein>
    <submittedName>
        <fullName evidence="2">Uncharacterized protein</fullName>
    </submittedName>
</protein>
<name>A0AAV7I647_COTGL</name>
<sequence>METDDTNPGPHERSPQLVAYPKATAPVISKPVVAKAAANESTMPLVVEPTKPIINEPDRPTIIRHGKKIGEATKPVTTPKMVQV</sequence>
<dbReference type="EMBL" id="JAHXZJ010002237">
    <property type="protein sequence ID" value="KAH0546724.1"/>
    <property type="molecule type" value="Genomic_DNA"/>
</dbReference>
<accession>A0AAV7I647</accession>
<evidence type="ECO:0000313" key="2">
    <source>
        <dbReference type="EMBL" id="KAH0546724.1"/>
    </source>
</evidence>
<evidence type="ECO:0000256" key="1">
    <source>
        <dbReference type="SAM" id="MobiDB-lite"/>
    </source>
</evidence>
<evidence type="ECO:0000313" key="3">
    <source>
        <dbReference type="Proteomes" id="UP000826195"/>
    </source>
</evidence>
<comment type="caution">
    <text evidence="2">The sequence shown here is derived from an EMBL/GenBank/DDBJ whole genome shotgun (WGS) entry which is preliminary data.</text>
</comment>
<keyword evidence="3" id="KW-1185">Reference proteome</keyword>
<organism evidence="2 3">
    <name type="scientific">Cotesia glomerata</name>
    <name type="common">Lepidopteran parasitic wasp</name>
    <name type="synonym">Apanteles glomeratus</name>
    <dbReference type="NCBI Taxonomy" id="32391"/>
    <lineage>
        <taxon>Eukaryota</taxon>
        <taxon>Metazoa</taxon>
        <taxon>Ecdysozoa</taxon>
        <taxon>Arthropoda</taxon>
        <taxon>Hexapoda</taxon>
        <taxon>Insecta</taxon>
        <taxon>Pterygota</taxon>
        <taxon>Neoptera</taxon>
        <taxon>Endopterygota</taxon>
        <taxon>Hymenoptera</taxon>
        <taxon>Apocrita</taxon>
        <taxon>Ichneumonoidea</taxon>
        <taxon>Braconidae</taxon>
        <taxon>Microgastrinae</taxon>
        <taxon>Cotesia</taxon>
    </lineage>
</organism>
<reference evidence="2 3" key="1">
    <citation type="journal article" date="2021" name="J. Hered.">
        <title>A chromosome-level genome assembly of the parasitoid wasp, Cotesia glomerata (Hymenoptera: Braconidae).</title>
        <authorList>
            <person name="Pinto B.J."/>
            <person name="Weis J.J."/>
            <person name="Gamble T."/>
            <person name="Ode P.J."/>
            <person name="Paul R."/>
            <person name="Zaspel J.M."/>
        </authorList>
    </citation>
    <scope>NUCLEOTIDE SEQUENCE [LARGE SCALE GENOMIC DNA]</scope>
    <source>
        <strain evidence="2">CgM1</strain>
    </source>
</reference>
<dbReference type="Proteomes" id="UP000826195">
    <property type="component" value="Unassembled WGS sequence"/>
</dbReference>
<proteinExistence type="predicted"/>
<dbReference type="AlphaFoldDB" id="A0AAV7I647"/>
<gene>
    <name evidence="2" type="ORF">KQX54_014242</name>
</gene>